<dbReference type="InterPro" id="IPR058355">
    <property type="entry name" value="DUF8042"/>
</dbReference>
<protein>
    <recommendedName>
        <fullName evidence="1">DUF8042 domain-containing protein</fullName>
    </recommendedName>
</protein>
<evidence type="ECO:0000313" key="3">
    <source>
        <dbReference type="Proteomes" id="UP000275076"/>
    </source>
</evidence>
<dbReference type="EMBL" id="RBVX01000046">
    <property type="protein sequence ID" value="RSL29968.1"/>
    <property type="molecule type" value="Genomic_DNA"/>
</dbReference>
<feature type="domain" description="DUF8042" evidence="1">
    <location>
        <begin position="1"/>
        <end position="118"/>
    </location>
</feature>
<accession>A0A428MV14</accession>
<dbReference type="OrthoDB" id="2874105at2"/>
<organism evidence="2 3">
    <name type="scientific">Salibacterium salarium</name>
    <dbReference type="NCBI Taxonomy" id="284579"/>
    <lineage>
        <taxon>Bacteria</taxon>
        <taxon>Bacillati</taxon>
        <taxon>Bacillota</taxon>
        <taxon>Bacilli</taxon>
        <taxon>Bacillales</taxon>
        <taxon>Bacillaceae</taxon>
    </lineage>
</organism>
<name>A0A428MV14_9BACI</name>
<proteinExistence type="predicted"/>
<reference evidence="2 3" key="1">
    <citation type="submission" date="2018-10" db="EMBL/GenBank/DDBJ databases">
        <title>Draft genome sequence of Bacillus salarius IM0101, isolated from a hypersaline soil in Inner Mongolia, China.</title>
        <authorList>
            <person name="Yamprayoonswat W."/>
            <person name="Boonvisut S."/>
            <person name="Jumpathong W."/>
            <person name="Sittihan S."/>
            <person name="Ruangsuj P."/>
            <person name="Wanthongcharoen S."/>
            <person name="Thongpramul N."/>
            <person name="Pimmason S."/>
            <person name="Yu B."/>
            <person name="Yasawong M."/>
        </authorList>
    </citation>
    <scope>NUCLEOTIDE SEQUENCE [LARGE SCALE GENOMIC DNA]</scope>
    <source>
        <strain evidence="2 3">IM0101</strain>
    </source>
</reference>
<sequence length="123" mass="14165">MEKQLPVMEQTLQLSETMGEGLRHVQQLLHEGKFESALPLLEDVFHAYTNIENALQSLLDRLKDPAPIQDQAEKMRGSLKVVVAALEKNEYERVKEVLQFTLLPQWKKWDGVLNDTFQGYLVS</sequence>
<dbReference type="Pfam" id="PF26154">
    <property type="entry name" value="DUF8042"/>
    <property type="match status" value="1"/>
</dbReference>
<dbReference type="AlphaFoldDB" id="A0A428MV14"/>
<dbReference type="RefSeq" id="WP_125561564.1">
    <property type="nucleotide sequence ID" value="NZ_RBVX01000046.1"/>
</dbReference>
<comment type="caution">
    <text evidence="2">The sequence shown here is derived from an EMBL/GenBank/DDBJ whole genome shotgun (WGS) entry which is preliminary data.</text>
</comment>
<dbReference type="Proteomes" id="UP000275076">
    <property type="component" value="Unassembled WGS sequence"/>
</dbReference>
<evidence type="ECO:0000313" key="2">
    <source>
        <dbReference type="EMBL" id="RSL29968.1"/>
    </source>
</evidence>
<keyword evidence="3" id="KW-1185">Reference proteome</keyword>
<gene>
    <name evidence="2" type="ORF">D7Z54_28535</name>
</gene>
<evidence type="ECO:0000259" key="1">
    <source>
        <dbReference type="Pfam" id="PF26154"/>
    </source>
</evidence>